<dbReference type="AlphaFoldDB" id="A0A816YJL4"/>
<dbReference type="InterPro" id="IPR009003">
    <property type="entry name" value="Peptidase_S1_PA"/>
</dbReference>
<evidence type="ECO:0000313" key="15">
    <source>
        <dbReference type="Proteomes" id="UP000663887"/>
    </source>
</evidence>
<reference evidence="14" key="1">
    <citation type="submission" date="2021-02" db="EMBL/GenBank/DDBJ databases">
        <authorList>
            <person name="Nowell W R."/>
        </authorList>
    </citation>
    <scope>NUCLEOTIDE SEQUENCE</scope>
</reference>
<evidence type="ECO:0000256" key="6">
    <source>
        <dbReference type="ARBA" id="ARBA00022825"/>
    </source>
</evidence>
<evidence type="ECO:0000256" key="2">
    <source>
        <dbReference type="ARBA" id="ARBA00022525"/>
    </source>
</evidence>
<evidence type="ECO:0000256" key="9">
    <source>
        <dbReference type="RuleBase" id="RU363034"/>
    </source>
</evidence>
<evidence type="ECO:0000256" key="10">
    <source>
        <dbReference type="SAM" id="SignalP"/>
    </source>
</evidence>
<dbReference type="InterPro" id="IPR018114">
    <property type="entry name" value="TRYPSIN_HIS"/>
</dbReference>
<evidence type="ECO:0000256" key="1">
    <source>
        <dbReference type="ARBA" id="ARBA00004613"/>
    </source>
</evidence>
<dbReference type="InterPro" id="IPR025155">
    <property type="entry name" value="WxxW_domain"/>
</dbReference>
<dbReference type="Proteomes" id="UP000663834">
    <property type="component" value="Unassembled WGS sequence"/>
</dbReference>
<keyword evidence="5 9" id="KW-0378">Hydrolase</keyword>
<dbReference type="PROSITE" id="PS50240">
    <property type="entry name" value="TRYPSIN_DOM"/>
    <property type="match status" value="1"/>
</dbReference>
<dbReference type="Pfam" id="PF13330">
    <property type="entry name" value="Mucin2_WxxW"/>
    <property type="match status" value="1"/>
</dbReference>
<evidence type="ECO:0000256" key="5">
    <source>
        <dbReference type="ARBA" id="ARBA00022801"/>
    </source>
</evidence>
<comment type="caution">
    <text evidence="14">The sequence shown here is derived from an EMBL/GenBank/DDBJ whole genome shotgun (WGS) entry which is preliminary data.</text>
</comment>
<dbReference type="CDD" id="cd00190">
    <property type="entry name" value="Tryp_SPc"/>
    <property type="match status" value="1"/>
</dbReference>
<dbReference type="PANTHER" id="PTHR24252:SF7">
    <property type="entry name" value="HYALIN"/>
    <property type="match status" value="1"/>
</dbReference>
<dbReference type="InterPro" id="IPR001254">
    <property type="entry name" value="Trypsin_dom"/>
</dbReference>
<evidence type="ECO:0000256" key="4">
    <source>
        <dbReference type="ARBA" id="ARBA00022729"/>
    </source>
</evidence>
<dbReference type="Proteomes" id="UP000663887">
    <property type="component" value="Unassembled WGS sequence"/>
</dbReference>
<evidence type="ECO:0000313" key="12">
    <source>
        <dbReference type="EMBL" id="CAF1287254.1"/>
    </source>
</evidence>
<evidence type="ECO:0000259" key="11">
    <source>
        <dbReference type="PROSITE" id="PS50240"/>
    </source>
</evidence>
<keyword evidence="3 9" id="KW-0645">Protease</keyword>
<dbReference type="OrthoDB" id="10059102at2759"/>
<dbReference type="PROSITE" id="PS00135">
    <property type="entry name" value="TRYPSIN_SER"/>
    <property type="match status" value="1"/>
</dbReference>
<dbReference type="InterPro" id="IPR043504">
    <property type="entry name" value="Peptidase_S1_PA_chymotrypsin"/>
</dbReference>
<keyword evidence="7" id="KW-1015">Disulfide bond</keyword>
<evidence type="ECO:0000256" key="7">
    <source>
        <dbReference type="ARBA" id="ARBA00023157"/>
    </source>
</evidence>
<dbReference type="PRINTS" id="PR00722">
    <property type="entry name" value="CHYMOTRYPSIN"/>
</dbReference>
<evidence type="ECO:0000313" key="14">
    <source>
        <dbReference type="EMBL" id="CAF2162827.1"/>
    </source>
</evidence>
<accession>A0A816YJL4</accession>
<feature type="chain" id="PRO_5035610743" description="Peptidase S1 domain-containing protein" evidence="10">
    <location>
        <begin position="22"/>
        <end position="395"/>
    </location>
</feature>
<keyword evidence="8" id="KW-0325">Glycoprotein</keyword>
<dbReference type="PANTHER" id="PTHR24252">
    <property type="entry name" value="ACROSIN-RELATED"/>
    <property type="match status" value="1"/>
</dbReference>
<feature type="domain" description="Peptidase S1" evidence="11">
    <location>
        <begin position="164"/>
        <end position="393"/>
    </location>
</feature>
<evidence type="ECO:0000256" key="3">
    <source>
        <dbReference type="ARBA" id="ARBA00022670"/>
    </source>
</evidence>
<dbReference type="SUPFAM" id="SSF50494">
    <property type="entry name" value="Trypsin-like serine proteases"/>
    <property type="match status" value="1"/>
</dbReference>
<dbReference type="GO" id="GO:0006508">
    <property type="term" value="P:proteolysis"/>
    <property type="evidence" value="ECO:0007669"/>
    <property type="project" value="UniProtKB-KW"/>
</dbReference>
<comment type="subcellular location">
    <subcellularLocation>
        <location evidence="1">Secreted</location>
    </subcellularLocation>
</comment>
<dbReference type="EMBL" id="CAJNRE010017973">
    <property type="protein sequence ID" value="CAF2159051.1"/>
    <property type="molecule type" value="Genomic_DNA"/>
</dbReference>
<name>A0A816YJL4_9BILA</name>
<protein>
    <recommendedName>
        <fullName evidence="11">Peptidase S1 domain-containing protein</fullName>
    </recommendedName>
</protein>
<sequence length="395" mass="43417">MLCKMFVTVLFLLQWASVVLSQGVFSPPTFTESSCTDNSQWTAWFDSGDPSLSLGEFEVTNHIQQIFVSFMCPIPIAIEARTIKEESPVQTGDVFRISPKDGFLCINQQVNGFKAKLCADYKVRYCCPKSTVGQITTTTTFQTPIAAGTNTCGRQAITPMSLRIVGGVEAIPNSWPWIVSLRVRDHFCGGTLIDRKHVLTAAHCLTGANPSILRVVAGLHQRLNTNTGRTQVMSVSRIFLHEQYNSRTHANDIAIIRLSQPAQLNTYVNLICLPGPDPQESKPVTVAGWGSTYFGSPLPNSLRQVTMQVTNAKAKASYPAYFNAQRQIGANMPYTGGKDSCQGDSGGPLMYNSNGQWHLSGVVSFGFECARANYPGVYTRTSAYLNWIYNKINAQ</sequence>
<gene>
    <name evidence="12" type="ORF">KQP761_LOCUS4091</name>
    <name evidence="13" type="ORF">MBJ925_LOCUS32820</name>
    <name evidence="14" type="ORF">XDN619_LOCUS30632</name>
</gene>
<dbReference type="InterPro" id="IPR001314">
    <property type="entry name" value="Peptidase_S1A"/>
</dbReference>
<dbReference type="GO" id="GO:0005576">
    <property type="term" value="C:extracellular region"/>
    <property type="evidence" value="ECO:0007669"/>
    <property type="project" value="UniProtKB-SubCell"/>
</dbReference>
<dbReference type="Pfam" id="PF00089">
    <property type="entry name" value="Trypsin"/>
    <property type="match status" value="1"/>
</dbReference>
<feature type="signal peptide" evidence="10">
    <location>
        <begin position="1"/>
        <end position="21"/>
    </location>
</feature>
<dbReference type="PROSITE" id="PS00134">
    <property type="entry name" value="TRYPSIN_HIS"/>
    <property type="match status" value="1"/>
</dbReference>
<dbReference type="Proteomes" id="UP000663824">
    <property type="component" value="Unassembled WGS sequence"/>
</dbReference>
<dbReference type="FunFam" id="2.40.10.10:FF:000003">
    <property type="entry name" value="Transmembrane serine protease 3"/>
    <property type="match status" value="1"/>
</dbReference>
<keyword evidence="2" id="KW-0964">Secreted</keyword>
<keyword evidence="6 9" id="KW-0720">Serine protease</keyword>
<dbReference type="EMBL" id="CAJNOW010000632">
    <property type="protein sequence ID" value="CAF1287254.1"/>
    <property type="molecule type" value="Genomic_DNA"/>
</dbReference>
<dbReference type="GO" id="GO:0004252">
    <property type="term" value="F:serine-type endopeptidase activity"/>
    <property type="evidence" value="ECO:0007669"/>
    <property type="project" value="InterPro"/>
</dbReference>
<proteinExistence type="predicted"/>
<keyword evidence="4 10" id="KW-0732">Signal</keyword>
<dbReference type="InterPro" id="IPR033116">
    <property type="entry name" value="TRYPSIN_SER"/>
</dbReference>
<evidence type="ECO:0000313" key="13">
    <source>
        <dbReference type="EMBL" id="CAF2159051.1"/>
    </source>
</evidence>
<organism evidence="14 15">
    <name type="scientific">Rotaria magnacalcarata</name>
    <dbReference type="NCBI Taxonomy" id="392030"/>
    <lineage>
        <taxon>Eukaryota</taxon>
        <taxon>Metazoa</taxon>
        <taxon>Spiralia</taxon>
        <taxon>Gnathifera</taxon>
        <taxon>Rotifera</taxon>
        <taxon>Eurotatoria</taxon>
        <taxon>Bdelloidea</taxon>
        <taxon>Philodinida</taxon>
        <taxon>Philodinidae</taxon>
        <taxon>Rotaria</taxon>
    </lineage>
</organism>
<evidence type="ECO:0000256" key="8">
    <source>
        <dbReference type="ARBA" id="ARBA00023180"/>
    </source>
</evidence>
<dbReference type="EMBL" id="CAJNRG010015173">
    <property type="protein sequence ID" value="CAF2162827.1"/>
    <property type="molecule type" value="Genomic_DNA"/>
</dbReference>
<dbReference type="Gene3D" id="2.40.10.10">
    <property type="entry name" value="Trypsin-like serine proteases"/>
    <property type="match status" value="1"/>
</dbReference>
<dbReference type="SMART" id="SM00020">
    <property type="entry name" value="Tryp_SPc"/>
    <property type="match status" value="1"/>
</dbReference>